<dbReference type="InterPro" id="IPR020628">
    <property type="entry name" value="Formate_THF_ligase_CS"/>
</dbReference>
<dbReference type="GO" id="GO:0005524">
    <property type="term" value="F:ATP binding"/>
    <property type="evidence" value="ECO:0007669"/>
    <property type="project" value="UniProtKB-KW"/>
</dbReference>
<keyword evidence="3" id="KW-0554">One-carbon metabolism</keyword>
<keyword evidence="4" id="KW-0436">Ligase</keyword>
<dbReference type="AlphaFoldDB" id="A0A9W7AHE1"/>
<keyword evidence="8" id="KW-1185">Reference proteome</keyword>
<dbReference type="GO" id="GO:0004329">
    <property type="term" value="F:formate-tetrahydrofolate ligase activity"/>
    <property type="evidence" value="ECO:0007669"/>
    <property type="project" value="UniProtKB-EC"/>
</dbReference>
<dbReference type="EC" id="6.3.4.3" evidence="2"/>
<reference evidence="7" key="1">
    <citation type="submission" date="2022-07" db="EMBL/GenBank/DDBJ databases">
        <title>Genome analysis of Parmales, a sister group of diatoms, reveals the evolutionary specialization of diatoms from phago-mixotrophs to photoautotrophs.</title>
        <authorList>
            <person name="Ban H."/>
            <person name="Sato S."/>
            <person name="Yoshikawa S."/>
            <person name="Kazumasa Y."/>
            <person name="Nakamura Y."/>
            <person name="Ichinomiya M."/>
            <person name="Saitoh K."/>
            <person name="Sato N."/>
            <person name="Blanc-Mathieu R."/>
            <person name="Endo H."/>
            <person name="Kuwata A."/>
            <person name="Ogata H."/>
        </authorList>
    </citation>
    <scope>NUCLEOTIDE SEQUENCE</scope>
</reference>
<feature type="non-terminal residue" evidence="7">
    <location>
        <position position="1"/>
    </location>
</feature>
<evidence type="ECO:0000313" key="8">
    <source>
        <dbReference type="Proteomes" id="UP001165082"/>
    </source>
</evidence>
<accession>A0A9W7AHE1</accession>
<evidence type="ECO:0000256" key="2">
    <source>
        <dbReference type="ARBA" id="ARBA00012295"/>
    </source>
</evidence>
<dbReference type="EMBL" id="BRXZ01002681">
    <property type="protein sequence ID" value="GMH67795.1"/>
    <property type="molecule type" value="Genomic_DNA"/>
</dbReference>
<sequence>VLGLTGDLKDMRERLGRMVVGYSRGGETVTADDLGVGGAITVLMKDAIMPTLMQTAERTPVMVHAGPFANIATGNSSVVADKIALKLVGEEGYVVTEAGFGADIGAEKFCNIKCRASGLKPKVAVIVATIRALKMHGGGPPVKAGQPLQKEYVEENVELVSKGCDNLVRHIENMRKFGIQAVVAVNRFKTDTSAEIDAVVKVAEEAGAYKAVMCNHWAEGGKGAEKLAEAVIEAAKEVKEEDFKFLYDLNLPIKDKISAVCTSIYRAGSVSYTPLALQQISQYSSSGFGAFPICMAKTQYSFSCDPSAKGAPGGFEVKVREVRACAGAGFLR</sequence>
<dbReference type="Gene3D" id="3.40.50.300">
    <property type="entry name" value="P-loop containing nucleotide triphosphate hydrolases"/>
    <property type="match status" value="1"/>
</dbReference>
<dbReference type="Proteomes" id="UP001165082">
    <property type="component" value="Unassembled WGS sequence"/>
</dbReference>
<keyword evidence="6" id="KW-0067">ATP-binding</keyword>
<dbReference type="PROSITE" id="PS00722">
    <property type="entry name" value="FTHFS_2"/>
    <property type="match status" value="1"/>
</dbReference>
<proteinExistence type="predicted"/>
<evidence type="ECO:0000256" key="5">
    <source>
        <dbReference type="ARBA" id="ARBA00022741"/>
    </source>
</evidence>
<evidence type="ECO:0000256" key="1">
    <source>
        <dbReference type="ARBA" id="ARBA00004777"/>
    </source>
</evidence>
<evidence type="ECO:0000256" key="6">
    <source>
        <dbReference type="ARBA" id="ARBA00022840"/>
    </source>
</evidence>
<dbReference type="Pfam" id="PF01268">
    <property type="entry name" value="FTHFS"/>
    <property type="match status" value="1"/>
</dbReference>
<evidence type="ECO:0000256" key="4">
    <source>
        <dbReference type="ARBA" id="ARBA00022598"/>
    </source>
</evidence>
<name>A0A9W7AHE1_9STRA</name>
<organism evidence="7 8">
    <name type="scientific">Triparma retinervis</name>
    <dbReference type="NCBI Taxonomy" id="2557542"/>
    <lineage>
        <taxon>Eukaryota</taxon>
        <taxon>Sar</taxon>
        <taxon>Stramenopiles</taxon>
        <taxon>Ochrophyta</taxon>
        <taxon>Bolidophyceae</taxon>
        <taxon>Parmales</taxon>
        <taxon>Triparmaceae</taxon>
        <taxon>Triparma</taxon>
    </lineage>
</organism>
<protein>
    <recommendedName>
        <fullName evidence="2">formate--tetrahydrofolate ligase</fullName>
        <ecNumber evidence="2">6.3.4.3</ecNumber>
    </recommendedName>
</protein>
<evidence type="ECO:0000256" key="3">
    <source>
        <dbReference type="ARBA" id="ARBA00022563"/>
    </source>
</evidence>
<dbReference type="InterPro" id="IPR000559">
    <property type="entry name" value="Formate_THF_ligase"/>
</dbReference>
<comment type="caution">
    <text evidence="7">The sequence shown here is derived from an EMBL/GenBank/DDBJ whole genome shotgun (WGS) entry which is preliminary data.</text>
</comment>
<dbReference type="GO" id="GO:0006730">
    <property type="term" value="P:one-carbon metabolic process"/>
    <property type="evidence" value="ECO:0007669"/>
    <property type="project" value="UniProtKB-KW"/>
</dbReference>
<dbReference type="OrthoDB" id="5126881at2759"/>
<dbReference type="InterPro" id="IPR027417">
    <property type="entry name" value="P-loop_NTPase"/>
</dbReference>
<gene>
    <name evidence="7" type="ORF">TrRE_jg1040</name>
</gene>
<comment type="pathway">
    <text evidence="1">One-carbon metabolism; tetrahydrofolate interconversion.</text>
</comment>
<evidence type="ECO:0000313" key="7">
    <source>
        <dbReference type="EMBL" id="GMH67795.1"/>
    </source>
</evidence>
<dbReference type="SUPFAM" id="SSF52540">
    <property type="entry name" value="P-loop containing nucleoside triphosphate hydrolases"/>
    <property type="match status" value="1"/>
</dbReference>
<dbReference type="Gene3D" id="3.10.410.10">
    <property type="entry name" value="Formyltetrahydrofolate synthetase, domain 3"/>
    <property type="match status" value="1"/>
</dbReference>
<dbReference type="FunFam" id="3.40.50.300:FF:001522">
    <property type="entry name" value="Probable MIS1-C1-tetrahydrofolate synthase, mitochondrial"/>
    <property type="match status" value="1"/>
</dbReference>
<keyword evidence="5" id="KW-0547">Nucleotide-binding</keyword>